<comment type="caution">
    <text evidence="1">The sequence shown here is derived from an EMBL/GenBank/DDBJ whole genome shotgun (WGS) entry which is preliminary data.</text>
</comment>
<sequence>MLAPFLCLSSAQAQIIGQDITSITTDTVLFPSISLKKVAGDSEFAGSTFTVNFGGQIQSITGLTIPGGSATFRSIPAVVQIRRKPATDPRKLAYYQGSFNSSSKTFNFLSVGPLSEKTLFSINNILAGPDNVFTNVGANLAGTPYNGNASIERLDFVLAKPVKASNKIGFTVFERGLPTGHDGFGIAAITSVDKHGNPTSYGPIYTIAASTWGKTPLQDPIPQYYFLNNAANNRGLLINPALTIPPNQVLGGILIRTHELVSPGQKVYGYSLFAPDVTCTRTTLLNVANSCFPTNTGTNGGIDLAAPNLGAVFLDTE</sequence>
<organism evidence="1 2">
    <name type="scientific">Nostoc paludosum FACHB-159</name>
    <dbReference type="NCBI Taxonomy" id="2692908"/>
    <lineage>
        <taxon>Bacteria</taxon>
        <taxon>Bacillati</taxon>
        <taxon>Cyanobacteriota</taxon>
        <taxon>Cyanophyceae</taxon>
        <taxon>Nostocales</taxon>
        <taxon>Nostocaceae</taxon>
        <taxon>Nostoc</taxon>
    </lineage>
</organism>
<dbReference type="Proteomes" id="UP000637383">
    <property type="component" value="Unassembled WGS sequence"/>
</dbReference>
<keyword evidence="2" id="KW-1185">Reference proteome</keyword>
<accession>A0ABR8KJK9</accession>
<name>A0ABR8KJK9_9NOSO</name>
<proteinExistence type="predicted"/>
<evidence type="ECO:0000313" key="1">
    <source>
        <dbReference type="EMBL" id="MBD2738307.1"/>
    </source>
</evidence>
<reference evidence="1 2" key="1">
    <citation type="journal article" date="2020" name="ISME J.">
        <title>Comparative genomics reveals insights into cyanobacterial evolution and habitat adaptation.</title>
        <authorList>
            <person name="Chen M.Y."/>
            <person name="Teng W.K."/>
            <person name="Zhao L."/>
            <person name="Hu C.X."/>
            <person name="Zhou Y.K."/>
            <person name="Han B.P."/>
            <person name="Song L.R."/>
            <person name="Shu W.S."/>
        </authorList>
    </citation>
    <scope>NUCLEOTIDE SEQUENCE [LARGE SCALE GENOMIC DNA]</scope>
    <source>
        <strain evidence="1 2">FACHB-159</strain>
    </source>
</reference>
<dbReference type="EMBL" id="JACJTU010000047">
    <property type="protein sequence ID" value="MBD2738307.1"/>
    <property type="molecule type" value="Genomic_DNA"/>
</dbReference>
<evidence type="ECO:0000313" key="2">
    <source>
        <dbReference type="Proteomes" id="UP000637383"/>
    </source>
</evidence>
<protein>
    <submittedName>
        <fullName evidence="1">Uncharacterized protein</fullName>
    </submittedName>
</protein>
<gene>
    <name evidence="1" type="ORF">H6H03_31255</name>
</gene>